<dbReference type="InterPro" id="IPR017871">
    <property type="entry name" value="ABC_transporter-like_CS"/>
</dbReference>
<dbReference type="PANTHER" id="PTHR43776:SF7">
    <property type="entry name" value="D,D-DIPEPTIDE TRANSPORT ATP-BINDING PROTEIN DDPF-RELATED"/>
    <property type="match status" value="1"/>
</dbReference>
<name>A0A075IFI9_9EURY</name>
<evidence type="ECO:0000313" key="7">
    <source>
        <dbReference type="EMBL" id="AIF24998.1"/>
    </source>
</evidence>
<comment type="similarity">
    <text evidence="1">Belongs to the ABC transporter superfamily.</text>
</comment>
<dbReference type="Pfam" id="PF00005">
    <property type="entry name" value="ABC_tran"/>
    <property type="match status" value="1"/>
</dbReference>
<dbReference type="EMBL" id="KF901279">
    <property type="protein sequence ID" value="AIF24998.1"/>
    <property type="molecule type" value="Genomic_DNA"/>
</dbReference>
<dbReference type="InterPro" id="IPR013563">
    <property type="entry name" value="Oligopep_ABC_C"/>
</dbReference>
<dbReference type="FunFam" id="3.40.50.300:FF:000016">
    <property type="entry name" value="Oligopeptide ABC transporter ATP-binding component"/>
    <property type="match status" value="1"/>
</dbReference>
<proteinExistence type="inferred from homology"/>
<accession>A0A075IFI9</accession>
<dbReference type="PROSITE" id="PS50893">
    <property type="entry name" value="ABC_TRANSPORTER_2"/>
    <property type="match status" value="1"/>
</dbReference>
<dbReference type="PROSITE" id="PS00211">
    <property type="entry name" value="ABC_TRANSPORTER_1"/>
    <property type="match status" value="1"/>
</dbReference>
<keyword evidence="4" id="KW-0067">ATP-binding</keyword>
<dbReference type="AlphaFoldDB" id="A0A075IFI9"/>
<dbReference type="GO" id="GO:0016887">
    <property type="term" value="F:ATP hydrolysis activity"/>
    <property type="evidence" value="ECO:0007669"/>
    <property type="project" value="InterPro"/>
</dbReference>
<dbReference type="InterPro" id="IPR003439">
    <property type="entry name" value="ABC_transporter-like_ATP-bd"/>
</dbReference>
<dbReference type="InterPro" id="IPR027417">
    <property type="entry name" value="P-loop_NTPase"/>
</dbReference>
<dbReference type="InterPro" id="IPR050319">
    <property type="entry name" value="ABC_transp_ATP-bind"/>
</dbReference>
<evidence type="ECO:0000256" key="2">
    <source>
        <dbReference type="ARBA" id="ARBA00022448"/>
    </source>
</evidence>
<evidence type="ECO:0000256" key="1">
    <source>
        <dbReference type="ARBA" id="ARBA00005417"/>
    </source>
</evidence>
<organism evidence="7">
    <name type="scientific">uncultured marine group II/III euryarchaeote SAT1000_43_B03</name>
    <dbReference type="NCBI Taxonomy" id="1456585"/>
    <lineage>
        <taxon>Archaea</taxon>
        <taxon>Methanobacteriati</taxon>
        <taxon>Methanobacteriota</taxon>
        <taxon>environmental samples</taxon>
    </lineage>
</organism>
<dbReference type="CDD" id="cd03257">
    <property type="entry name" value="ABC_NikE_OppD_transporters"/>
    <property type="match status" value="1"/>
</dbReference>
<evidence type="ECO:0000256" key="5">
    <source>
        <dbReference type="SAM" id="MobiDB-lite"/>
    </source>
</evidence>
<dbReference type="GO" id="GO:0005524">
    <property type="term" value="F:ATP binding"/>
    <property type="evidence" value="ECO:0007669"/>
    <property type="project" value="UniProtKB-KW"/>
</dbReference>
<dbReference type="GO" id="GO:0015833">
    <property type="term" value="P:peptide transport"/>
    <property type="evidence" value="ECO:0007669"/>
    <property type="project" value="InterPro"/>
</dbReference>
<dbReference type="Gene3D" id="3.40.50.300">
    <property type="entry name" value="P-loop containing nucleotide triphosphate hydrolases"/>
    <property type="match status" value="1"/>
</dbReference>
<dbReference type="PANTHER" id="PTHR43776">
    <property type="entry name" value="TRANSPORT ATP-BINDING PROTEIN"/>
    <property type="match status" value="1"/>
</dbReference>
<dbReference type="Pfam" id="PF08352">
    <property type="entry name" value="oligo_HPY"/>
    <property type="match status" value="1"/>
</dbReference>
<reference evidence="7" key="1">
    <citation type="journal article" date="2014" name="Genome Biol. Evol.">
        <title>Pangenome evidence for extensive interdomain horizontal transfer affecting lineage core and shell genes in uncultured planktonic thaumarchaeota and euryarchaeota.</title>
        <authorList>
            <person name="Deschamps P."/>
            <person name="Zivanovic Y."/>
            <person name="Moreira D."/>
            <person name="Rodriguez-Valera F."/>
            <person name="Lopez-Garcia P."/>
        </authorList>
    </citation>
    <scope>NUCLEOTIDE SEQUENCE</scope>
</reference>
<dbReference type="NCBIfam" id="TIGR01727">
    <property type="entry name" value="oligo_HPY"/>
    <property type="match status" value="1"/>
</dbReference>
<gene>
    <name evidence="7" type="primary">ABC.PE.A1</name>
</gene>
<dbReference type="SUPFAM" id="SSF52540">
    <property type="entry name" value="P-loop containing nucleoside triphosphate hydrolases"/>
    <property type="match status" value="1"/>
</dbReference>
<keyword evidence="3" id="KW-0547">Nucleotide-binding</keyword>
<evidence type="ECO:0000259" key="6">
    <source>
        <dbReference type="PROSITE" id="PS50893"/>
    </source>
</evidence>
<dbReference type="SMART" id="SM00382">
    <property type="entry name" value="AAA"/>
    <property type="match status" value="1"/>
</dbReference>
<evidence type="ECO:0000256" key="4">
    <source>
        <dbReference type="ARBA" id="ARBA00022840"/>
    </source>
</evidence>
<feature type="compositionally biased region" description="Acidic residues" evidence="5">
    <location>
        <begin position="339"/>
        <end position="349"/>
    </location>
</feature>
<keyword evidence="2" id="KW-0813">Transport</keyword>
<protein>
    <submittedName>
        <fullName evidence="7">Oligopeptide/dipeptide ABC transporter (ABC.PE.A1)</fullName>
    </submittedName>
</protein>
<dbReference type="InterPro" id="IPR003593">
    <property type="entry name" value="AAA+_ATPase"/>
</dbReference>
<dbReference type="GO" id="GO:0055085">
    <property type="term" value="P:transmembrane transport"/>
    <property type="evidence" value="ECO:0007669"/>
    <property type="project" value="UniProtKB-ARBA"/>
</dbReference>
<evidence type="ECO:0000256" key="3">
    <source>
        <dbReference type="ARBA" id="ARBA00022741"/>
    </source>
</evidence>
<feature type="region of interest" description="Disordered" evidence="5">
    <location>
        <begin position="337"/>
        <end position="357"/>
    </location>
</feature>
<sequence>MPEMPDDSKFDEVLIEVEGMRKWFPIKSGMLTTVKSHVRAVDGVDLQVKRGETLGIVGESGCGKTTLGRVILGLTHMTEGSVHYDGKDIRMMTNKDLRRRLQIVFQDPGGSMNPRMSVRSIVGEPLQVNGMAEGAELTQKVADLLDSVGLKREHMNRFPHEFSGGQKQRIALARALSLDPEFILLDEPTSALDVSVQAQVLNLLEEIQKKHGLTFVFITHALNVVNHICDRVAVMYLGKIVEIADTNDLFSRPAHPYTHALMSAIPEPSLEKASRRRIVLSGDVPSPADPPPGCRFHTRCPIAEEGLCDVEEPKVEPIGEGHEVACHFPLGPGKKLPILDDDQIPPEDDDKPKTVVL</sequence>
<feature type="domain" description="ABC transporter" evidence="6">
    <location>
        <begin position="26"/>
        <end position="262"/>
    </location>
</feature>